<dbReference type="SUPFAM" id="SSF53623">
    <property type="entry name" value="MurD-like peptide ligases, catalytic domain"/>
    <property type="match status" value="1"/>
</dbReference>
<evidence type="ECO:0000313" key="5">
    <source>
        <dbReference type="Proteomes" id="UP001431693"/>
    </source>
</evidence>
<evidence type="ECO:0000259" key="3">
    <source>
        <dbReference type="Pfam" id="PF08353"/>
    </source>
</evidence>
<dbReference type="PANTHER" id="PTHR23135:SF7">
    <property type="entry name" value="LIPID II ISOGLUTAMINYL SYNTHASE (GLUTAMINE-HYDROLYZING) SUBUNIT MURT"/>
    <property type="match status" value="1"/>
</dbReference>
<feature type="domain" description="Mur ligase central" evidence="2">
    <location>
        <begin position="57"/>
        <end position="193"/>
    </location>
</feature>
<keyword evidence="1" id="KW-0547">Nucleotide-binding</keyword>
<dbReference type="Pfam" id="PF08353">
    <property type="entry name" value="MurT_C"/>
    <property type="match status" value="1"/>
</dbReference>
<keyword evidence="5" id="KW-1185">Reference proteome</keyword>
<feature type="domain" description="Lipid II isoglutaminyl synthase (glutamine-hydrolyzing) subunit MurT C-terminal" evidence="3">
    <location>
        <begin position="326"/>
        <end position="434"/>
    </location>
</feature>
<comment type="pathway">
    <text evidence="1">Cell wall biogenesis; peptidoglycan biosynthesis.</text>
</comment>
<comment type="catalytic activity">
    <reaction evidence="1">
        <text>beta-D-GlcNAc-(1-&gt;4)-Mur2Ac(oyl-L-Ala-gamma-D-Glu-L-Lys-D-Ala-D-Ala)-di-trans,octa-cis-undecaprenyl diphosphate + L-glutamine + ATP + H2O = beta-D-GlcNAc-(1-&gt;4)-Mur2Ac(oyl-L-Ala-D-isoglutaminyl-L-Lys-D-Ala-D-Ala)-di-trans,octa-cis-undecaprenyl diphosphate + L-glutamate + ADP + phosphate + H(+)</text>
        <dbReference type="Rhea" id="RHEA:57928"/>
        <dbReference type="ChEBI" id="CHEBI:15377"/>
        <dbReference type="ChEBI" id="CHEBI:15378"/>
        <dbReference type="ChEBI" id="CHEBI:29985"/>
        <dbReference type="ChEBI" id="CHEBI:30616"/>
        <dbReference type="ChEBI" id="CHEBI:43474"/>
        <dbReference type="ChEBI" id="CHEBI:58359"/>
        <dbReference type="ChEBI" id="CHEBI:60033"/>
        <dbReference type="ChEBI" id="CHEBI:62233"/>
        <dbReference type="ChEBI" id="CHEBI:456216"/>
        <dbReference type="EC" id="6.3.5.13"/>
    </reaction>
</comment>
<comment type="function">
    <text evidence="1">The lipid II isoglutaminyl synthase complex catalyzes the formation of alpha-D-isoglutamine in the cell wall lipid II stem peptide. The MurT subunit catalyzes the ATP-dependent amidation of D-glutamate residue of lipid II, converting it to an isoglutamine residue.</text>
</comment>
<dbReference type="GO" id="GO:0016874">
    <property type="term" value="F:ligase activity"/>
    <property type="evidence" value="ECO:0007669"/>
    <property type="project" value="UniProtKB-KW"/>
</dbReference>
<comment type="catalytic activity">
    <reaction evidence="1">
        <text>beta-D-GlcNAc-(1-&gt;4)-Mur2Ac(oyl-L-Ala-gamma-D-O-P-Glu-L-Lys-D-Ala-D-Ala)-di-trans,octa-cis-undecaprenyl diphosphate + NH4(+) = beta-D-GlcNAc-(1-&gt;4)-Mur2Ac(oyl-L-Ala-D-isoglutaminyl-L-Lys-D-Ala-D-Ala)-di-trans,octa-cis-undecaprenyl diphosphate + phosphate + H(+)</text>
        <dbReference type="Rhea" id="RHEA:57932"/>
        <dbReference type="ChEBI" id="CHEBI:15378"/>
        <dbReference type="ChEBI" id="CHEBI:28938"/>
        <dbReference type="ChEBI" id="CHEBI:43474"/>
        <dbReference type="ChEBI" id="CHEBI:62233"/>
        <dbReference type="ChEBI" id="CHEBI:143132"/>
    </reaction>
</comment>
<protein>
    <recommendedName>
        <fullName evidence="1">Lipid II isoglutaminyl synthase (glutamine-hydrolyzing) subunit MurT</fullName>
        <ecNumber evidence="1">6.3.5.13</ecNumber>
    </recommendedName>
</protein>
<dbReference type="InterPro" id="IPR043703">
    <property type="entry name" value="Lipid_II_synth_MurT"/>
</dbReference>
<dbReference type="Proteomes" id="UP001431693">
    <property type="component" value="Unassembled WGS sequence"/>
</dbReference>
<dbReference type="RefSeq" id="WP_283713125.1">
    <property type="nucleotide sequence ID" value="NZ_JASJEW010000002.1"/>
</dbReference>
<keyword evidence="1" id="KW-0479">Metal-binding</keyword>
<comment type="similarity">
    <text evidence="1">Belongs to the MurCDEF family. MurT subfamily.</text>
</comment>
<dbReference type="PANTHER" id="PTHR23135">
    <property type="entry name" value="MUR LIGASE FAMILY MEMBER"/>
    <property type="match status" value="1"/>
</dbReference>
<keyword evidence="1 4" id="KW-0436">Ligase</keyword>
<keyword evidence="1" id="KW-0961">Cell wall biogenesis/degradation</keyword>
<dbReference type="Pfam" id="PF08245">
    <property type="entry name" value="Mur_ligase_M"/>
    <property type="match status" value="1"/>
</dbReference>
<dbReference type="InterPro" id="IPR013221">
    <property type="entry name" value="Mur_ligase_cen"/>
</dbReference>
<dbReference type="InterPro" id="IPR013564">
    <property type="entry name" value="MurT_C"/>
</dbReference>
<evidence type="ECO:0000313" key="4">
    <source>
        <dbReference type="EMBL" id="MDJ1129997.1"/>
    </source>
</evidence>
<sequence length="449" mass="47888">MGLRSAVATGVGRVSAWGLRSVLHRSGSQLPGRIALTLDPGLLGELGARLKKGAIVVCGTNGKTTTTNVMADAVAASGQSVVCNRAGANMAAGVTGALLGDPDADWGVLECDELSTINVLPALKPRYLVLLNLFRDQLDRAGEIDRVQDVIAEALRRSPDTTLVTCGDDPLCMGVAHRVAGSNPVLTFGIDEALSLPPDRVPEARFCQVCGAELVYVYRHYAQLGNFACPNGDFARPELDWTATQVDVGRQGVGFTASGRGLAAPVRVAAGFGGVYMVYNLLAAFVGATLAGTSPEQFQAALADFHPENGRLQHFVVDGREVVLNLAKNPTGFNQNISLMLADERPKAAFFVVNDDYNDGKDISWIWDVDFERLGAEEGLDLQVGGHRANDLQVRMKYAGLAAPIAATVQEALGRCGRLPLDRPLYVLTNYSALWPAKAELEKMGERRG</sequence>
<comment type="caution">
    <text evidence="4">The sequence shown here is derived from an EMBL/GenBank/DDBJ whole genome shotgun (WGS) entry which is preliminary data.</text>
</comment>
<comment type="caution">
    <text evidence="1">Lacks conserved residue(s) required for the propagation of feature annotation.</text>
</comment>
<evidence type="ECO:0000256" key="1">
    <source>
        <dbReference type="HAMAP-Rule" id="MF_02214"/>
    </source>
</evidence>
<keyword evidence="1" id="KW-0067">ATP-binding</keyword>
<feature type="active site" evidence="1">
    <location>
        <position position="362"/>
    </location>
</feature>
<dbReference type="EC" id="6.3.5.13" evidence="1"/>
<dbReference type="EMBL" id="JASJEX010000003">
    <property type="protein sequence ID" value="MDJ1129997.1"/>
    <property type="molecule type" value="Genomic_DNA"/>
</dbReference>
<reference evidence="4" key="1">
    <citation type="submission" date="2023-05" db="EMBL/GenBank/DDBJ databases">
        <title>[olsenella] sp. nov., isolated from a pig farm feces dump.</title>
        <authorList>
            <person name="Chang Y.-H."/>
        </authorList>
    </citation>
    <scope>NUCLEOTIDE SEQUENCE</scope>
    <source>
        <strain evidence="4">YH-ols2217</strain>
    </source>
</reference>
<proteinExistence type="inferred from homology"/>
<keyword evidence="1" id="KW-0573">Peptidoglycan synthesis</keyword>
<comment type="subunit">
    <text evidence="1">Forms a heterodimer with GatD.</text>
</comment>
<comment type="catalytic activity">
    <reaction evidence="1">
        <text>beta-D-GlcNAc-(1-&gt;4)-Mur2Ac(oyl-L-Ala-gamma-D-Glu-L-Lys-D-Ala-D-Ala)-di-trans,octa-cis-undecaprenyl diphosphate + ATP = beta-D-GlcNAc-(1-&gt;4)-Mur2Ac(oyl-L-Ala-gamma-D-O-P-Glu-L-Lys-D-Ala-D-Ala)-di-trans,octa-cis-undecaprenyl diphosphate + ADP</text>
        <dbReference type="Rhea" id="RHEA:59488"/>
        <dbReference type="ChEBI" id="CHEBI:30616"/>
        <dbReference type="ChEBI" id="CHEBI:60033"/>
        <dbReference type="ChEBI" id="CHEBI:143132"/>
        <dbReference type="ChEBI" id="CHEBI:456216"/>
    </reaction>
</comment>
<gene>
    <name evidence="1" type="primary">murT</name>
    <name evidence="4" type="ORF">QJ043_07885</name>
</gene>
<name>A0ABT6ZLR3_9ACTN</name>
<evidence type="ECO:0000259" key="2">
    <source>
        <dbReference type="Pfam" id="PF08245"/>
    </source>
</evidence>
<accession>A0ABT6ZLR3</accession>
<dbReference type="Gene3D" id="3.40.1190.10">
    <property type="entry name" value="Mur-like, catalytic domain"/>
    <property type="match status" value="1"/>
</dbReference>
<dbReference type="InterPro" id="IPR036565">
    <property type="entry name" value="Mur-like_cat_sf"/>
</dbReference>
<keyword evidence="1" id="KW-0133">Cell shape</keyword>
<dbReference type="HAMAP" id="MF_02214">
    <property type="entry name" value="Lipid_II_synth_MurT"/>
    <property type="match status" value="1"/>
</dbReference>
<organism evidence="4 5">
    <name type="scientific">Kribbibacterium absianum</name>
    <dbReference type="NCBI Taxonomy" id="3044210"/>
    <lineage>
        <taxon>Bacteria</taxon>
        <taxon>Bacillati</taxon>
        <taxon>Actinomycetota</taxon>
        <taxon>Coriobacteriia</taxon>
        <taxon>Coriobacteriales</taxon>
        <taxon>Kribbibacteriaceae</taxon>
        <taxon>Kribbibacterium</taxon>
    </lineage>
</organism>